<dbReference type="EMBL" id="LIAE01010755">
    <property type="protein sequence ID" value="PAV55730.1"/>
    <property type="molecule type" value="Genomic_DNA"/>
</dbReference>
<dbReference type="OrthoDB" id="5860238at2759"/>
<comment type="caution">
    <text evidence="2">The sequence shown here is derived from an EMBL/GenBank/DDBJ whole genome shotgun (WGS) entry which is preliminary data.</text>
</comment>
<organism evidence="2 3">
    <name type="scientific">Diploscapter pachys</name>
    <dbReference type="NCBI Taxonomy" id="2018661"/>
    <lineage>
        <taxon>Eukaryota</taxon>
        <taxon>Metazoa</taxon>
        <taxon>Ecdysozoa</taxon>
        <taxon>Nematoda</taxon>
        <taxon>Chromadorea</taxon>
        <taxon>Rhabditida</taxon>
        <taxon>Rhabditina</taxon>
        <taxon>Rhabditomorpha</taxon>
        <taxon>Rhabditoidea</taxon>
        <taxon>Rhabditidae</taxon>
        <taxon>Diploscapter</taxon>
    </lineage>
</organism>
<reference evidence="2 3" key="1">
    <citation type="journal article" date="2017" name="Curr. Biol.">
        <title>Genome architecture and evolution of a unichromosomal asexual nematode.</title>
        <authorList>
            <person name="Fradin H."/>
            <person name="Zegar C."/>
            <person name="Gutwein M."/>
            <person name="Lucas J."/>
            <person name="Kovtun M."/>
            <person name="Corcoran D."/>
            <person name="Baugh L.R."/>
            <person name="Kiontke K."/>
            <person name="Gunsalus K."/>
            <person name="Fitch D.H."/>
            <person name="Piano F."/>
        </authorList>
    </citation>
    <scope>NUCLEOTIDE SEQUENCE [LARGE SCALE GENOMIC DNA]</scope>
    <source>
        <strain evidence="2">PF1309</strain>
    </source>
</reference>
<proteinExistence type="predicted"/>
<protein>
    <submittedName>
        <fullName evidence="2">Uncharacterized protein</fullName>
    </submittedName>
</protein>
<dbReference type="Proteomes" id="UP000218231">
    <property type="component" value="Unassembled WGS sequence"/>
</dbReference>
<feature type="compositionally biased region" description="Low complexity" evidence="1">
    <location>
        <begin position="218"/>
        <end position="241"/>
    </location>
</feature>
<keyword evidence="3" id="KW-1185">Reference proteome</keyword>
<sequence length="357" mass="40177">MQDGWSPLRPSRSEHYINGIGSGLSSAIRIHPLVESANAYHITSPYSVGSNQDLTPTIAPPAYESIYGSRERKPPAYNQVPNLRPSFSSWMVSSELQKPRMIQPTWTKESRPLELDPSSPAGYFQAMERENLRERSRNRDMAVKIHQSTPITVTSRVSLNNAKSNQSRNGYSEFNPSASSSSITPRNAQRQASFIAAVGRHPLREAVTNGNLRSNETRSAPASSRQKSSSSESTTNTSSNSGGVDVSPEWPISDRTYNRNSYLQEQNGNGNPPAMDFFFYEDYDLQDSPKPPYKRPSSPYRRKMRLNLSANLENELSAPVTLRERRRTTIYGKLIQKSEFQNFDMFSNFLCVLYANS</sequence>
<name>A0A2A2J188_9BILA</name>
<evidence type="ECO:0000313" key="3">
    <source>
        <dbReference type="Proteomes" id="UP000218231"/>
    </source>
</evidence>
<dbReference type="AlphaFoldDB" id="A0A2A2J188"/>
<evidence type="ECO:0000313" key="2">
    <source>
        <dbReference type="EMBL" id="PAV55730.1"/>
    </source>
</evidence>
<gene>
    <name evidence="2" type="ORF">WR25_04110</name>
</gene>
<feature type="compositionally biased region" description="Polar residues" evidence="1">
    <location>
        <begin position="163"/>
        <end position="192"/>
    </location>
</feature>
<dbReference type="STRING" id="2018661.A0A2A2J188"/>
<accession>A0A2A2J188</accession>
<feature type="region of interest" description="Disordered" evidence="1">
    <location>
        <begin position="163"/>
        <end position="253"/>
    </location>
</feature>
<evidence type="ECO:0000256" key="1">
    <source>
        <dbReference type="SAM" id="MobiDB-lite"/>
    </source>
</evidence>